<accession>A0AAW0IBM0</accession>
<comment type="caution">
    <text evidence="2">The sequence shown here is derived from an EMBL/GenBank/DDBJ whole genome shotgun (WGS) entry which is preliminary data.</text>
</comment>
<dbReference type="EMBL" id="JBBHLL010000160">
    <property type="protein sequence ID" value="KAK7812000.1"/>
    <property type="molecule type" value="Genomic_DNA"/>
</dbReference>
<sequence length="182" mass="19997">MQTNPNYPEDLYEDWTAATDIGDTTNKSNEIPSTDVADPNNREHLSDLADTQLPFGELALIAAGRKLQRRVYAVVVIASVVGFCLLVMLLLLKLARHSKFGMKGWRSSHNGNGRILAYRMPVLQGVLHTGSSAIGAKKRTMSDSSPYSQAKEELMQVHTQHRNGCSTGVSVPEPVGHNYFSN</sequence>
<gene>
    <name evidence="2" type="ORF">U0070_018560</name>
</gene>
<evidence type="ECO:0000313" key="2">
    <source>
        <dbReference type="EMBL" id="KAK7812000.1"/>
    </source>
</evidence>
<name>A0AAW0IBM0_MYOGA</name>
<keyword evidence="1" id="KW-1133">Transmembrane helix</keyword>
<keyword evidence="3" id="KW-1185">Reference proteome</keyword>
<dbReference type="Proteomes" id="UP001488838">
    <property type="component" value="Unassembled WGS sequence"/>
</dbReference>
<organism evidence="2 3">
    <name type="scientific">Myodes glareolus</name>
    <name type="common">Bank vole</name>
    <name type="synonym">Clethrionomys glareolus</name>
    <dbReference type="NCBI Taxonomy" id="447135"/>
    <lineage>
        <taxon>Eukaryota</taxon>
        <taxon>Metazoa</taxon>
        <taxon>Chordata</taxon>
        <taxon>Craniata</taxon>
        <taxon>Vertebrata</taxon>
        <taxon>Euteleostomi</taxon>
        <taxon>Mammalia</taxon>
        <taxon>Eutheria</taxon>
        <taxon>Euarchontoglires</taxon>
        <taxon>Glires</taxon>
        <taxon>Rodentia</taxon>
        <taxon>Myomorpha</taxon>
        <taxon>Muroidea</taxon>
        <taxon>Cricetidae</taxon>
        <taxon>Arvicolinae</taxon>
        <taxon>Myodes</taxon>
    </lineage>
</organism>
<feature type="transmembrane region" description="Helical" evidence="1">
    <location>
        <begin position="71"/>
        <end position="92"/>
    </location>
</feature>
<proteinExistence type="predicted"/>
<dbReference type="AlphaFoldDB" id="A0AAW0IBM0"/>
<keyword evidence="1" id="KW-0812">Transmembrane</keyword>
<evidence type="ECO:0000256" key="1">
    <source>
        <dbReference type="SAM" id="Phobius"/>
    </source>
</evidence>
<protein>
    <submittedName>
        <fullName evidence="2">Uncharacterized protein</fullName>
    </submittedName>
</protein>
<keyword evidence="1" id="KW-0472">Membrane</keyword>
<reference evidence="2 3" key="1">
    <citation type="journal article" date="2023" name="bioRxiv">
        <title>Conserved and derived expression patterns and positive selection on dental genes reveal complex evolutionary context of ever-growing rodent molars.</title>
        <authorList>
            <person name="Calamari Z.T."/>
            <person name="Song A."/>
            <person name="Cohen E."/>
            <person name="Akter M."/>
            <person name="Roy R.D."/>
            <person name="Hallikas O."/>
            <person name="Christensen M.M."/>
            <person name="Li P."/>
            <person name="Marangoni P."/>
            <person name="Jernvall J."/>
            <person name="Klein O.D."/>
        </authorList>
    </citation>
    <scope>NUCLEOTIDE SEQUENCE [LARGE SCALE GENOMIC DNA]</scope>
    <source>
        <strain evidence="2">V071</strain>
    </source>
</reference>
<evidence type="ECO:0000313" key="3">
    <source>
        <dbReference type="Proteomes" id="UP001488838"/>
    </source>
</evidence>